<dbReference type="PIRSF" id="PIRSF000189">
    <property type="entry name" value="D-aa_oxidase"/>
    <property type="match status" value="1"/>
</dbReference>
<dbReference type="EC" id="1.4.3.3" evidence="6"/>
<keyword evidence="12" id="KW-1185">Reference proteome</keyword>
<dbReference type="OrthoDB" id="246701at2"/>
<dbReference type="SUPFAM" id="SSF51971">
    <property type="entry name" value="Nucleotide-binding domain"/>
    <property type="match status" value="1"/>
</dbReference>
<dbReference type="InterPro" id="IPR023209">
    <property type="entry name" value="DAO"/>
</dbReference>
<protein>
    <recommendedName>
        <fullName evidence="7">D-amino-acid oxidase</fullName>
        <ecNumber evidence="6">1.4.3.3</ecNumber>
    </recommendedName>
</protein>
<feature type="binding site" evidence="9">
    <location>
        <position position="280"/>
    </location>
    <ligand>
        <name>D-dopa</name>
        <dbReference type="ChEBI" id="CHEBI:149689"/>
    </ligand>
</feature>
<dbReference type="GO" id="GO:0019478">
    <property type="term" value="P:D-amino acid catabolic process"/>
    <property type="evidence" value="ECO:0007669"/>
    <property type="project" value="TreeGrafter"/>
</dbReference>
<feature type="binding site" evidence="9">
    <location>
        <position position="182"/>
    </location>
    <ligand>
        <name>FAD</name>
        <dbReference type="ChEBI" id="CHEBI:57692"/>
    </ligand>
</feature>
<dbReference type="InterPro" id="IPR006076">
    <property type="entry name" value="FAD-dep_OxRdtase"/>
</dbReference>
<dbReference type="PANTHER" id="PTHR11530:SF11">
    <property type="entry name" value="D-ASPARTATE OXIDASE"/>
    <property type="match status" value="1"/>
</dbReference>
<dbReference type="PANTHER" id="PTHR11530">
    <property type="entry name" value="D-AMINO ACID OXIDASE"/>
    <property type="match status" value="1"/>
</dbReference>
<proteinExistence type="inferred from homology"/>
<feature type="domain" description="FAD dependent oxidoreductase" evidence="10">
    <location>
        <begin position="6"/>
        <end position="319"/>
    </location>
</feature>
<dbReference type="KEGG" id="daur:Daura_28785"/>
<reference evidence="11" key="1">
    <citation type="submission" date="2021-04" db="EMBL/GenBank/DDBJ databases">
        <title>Dactylosporangium aurantiacum NRRL B-8018 full assembly.</title>
        <authorList>
            <person name="Hartkoorn R.C."/>
            <person name="Beaudoing E."/>
            <person name="Hot D."/>
        </authorList>
    </citation>
    <scope>NUCLEOTIDE SEQUENCE</scope>
    <source>
        <strain evidence="11">NRRL B-8018</strain>
    </source>
</reference>
<dbReference type="GO" id="GO:0003884">
    <property type="term" value="F:D-amino-acid oxidase activity"/>
    <property type="evidence" value="ECO:0007669"/>
    <property type="project" value="UniProtKB-EC"/>
</dbReference>
<organism evidence="11 12">
    <name type="scientific">Dactylosporangium aurantiacum</name>
    <dbReference type="NCBI Taxonomy" id="35754"/>
    <lineage>
        <taxon>Bacteria</taxon>
        <taxon>Bacillati</taxon>
        <taxon>Actinomycetota</taxon>
        <taxon>Actinomycetes</taxon>
        <taxon>Micromonosporales</taxon>
        <taxon>Micromonosporaceae</taxon>
        <taxon>Dactylosporangium</taxon>
    </lineage>
</organism>
<evidence type="ECO:0000256" key="2">
    <source>
        <dbReference type="ARBA" id="ARBA00006730"/>
    </source>
</evidence>
<keyword evidence="4 9" id="KW-0274">FAD</keyword>
<comment type="similarity">
    <text evidence="2">Belongs to the DAMOX/DASOX family.</text>
</comment>
<comment type="cofactor">
    <cofactor evidence="1 9">
        <name>FAD</name>
        <dbReference type="ChEBI" id="CHEBI:57692"/>
    </cofactor>
</comment>
<evidence type="ECO:0000256" key="1">
    <source>
        <dbReference type="ARBA" id="ARBA00001974"/>
    </source>
</evidence>
<evidence type="ECO:0000256" key="7">
    <source>
        <dbReference type="ARBA" id="ARBA00039751"/>
    </source>
</evidence>
<dbReference type="RefSeq" id="WP_033358181.1">
    <property type="nucleotide sequence ID" value="NZ_CP073767.1"/>
</dbReference>
<evidence type="ECO:0000256" key="5">
    <source>
        <dbReference type="ARBA" id="ARBA00023002"/>
    </source>
</evidence>
<dbReference type="Gene3D" id="3.40.50.720">
    <property type="entry name" value="NAD(P)-binding Rossmann-like Domain"/>
    <property type="match status" value="1"/>
</dbReference>
<accession>A0A9Q9IAN4</accession>
<keyword evidence="3" id="KW-0285">Flavoprotein</keyword>
<dbReference type="Gene3D" id="3.30.9.10">
    <property type="entry name" value="D-Amino Acid Oxidase, subunit A, domain 2"/>
    <property type="match status" value="1"/>
</dbReference>
<evidence type="ECO:0000313" key="12">
    <source>
        <dbReference type="Proteomes" id="UP001058003"/>
    </source>
</evidence>
<comment type="catalytic activity">
    <reaction evidence="8">
        <text>a D-alpha-amino acid + O2 + H2O = a 2-oxocarboxylate + H2O2 + NH4(+)</text>
        <dbReference type="Rhea" id="RHEA:21816"/>
        <dbReference type="ChEBI" id="CHEBI:15377"/>
        <dbReference type="ChEBI" id="CHEBI:15379"/>
        <dbReference type="ChEBI" id="CHEBI:16240"/>
        <dbReference type="ChEBI" id="CHEBI:28938"/>
        <dbReference type="ChEBI" id="CHEBI:35179"/>
        <dbReference type="ChEBI" id="CHEBI:59871"/>
        <dbReference type="EC" id="1.4.3.3"/>
    </reaction>
    <physiologicalReaction direction="left-to-right" evidence="8">
        <dbReference type="Rhea" id="RHEA:21817"/>
    </physiologicalReaction>
</comment>
<feature type="binding site" evidence="9">
    <location>
        <begin position="42"/>
        <end position="43"/>
    </location>
    <ligand>
        <name>FAD</name>
        <dbReference type="ChEBI" id="CHEBI:57692"/>
    </ligand>
</feature>
<evidence type="ECO:0000256" key="8">
    <source>
        <dbReference type="ARBA" id="ARBA00049547"/>
    </source>
</evidence>
<dbReference type="GO" id="GO:0071949">
    <property type="term" value="F:FAD binding"/>
    <property type="evidence" value="ECO:0007669"/>
    <property type="project" value="InterPro"/>
</dbReference>
<dbReference type="AlphaFoldDB" id="A0A9Q9IAN4"/>
<evidence type="ECO:0000256" key="6">
    <source>
        <dbReference type="ARBA" id="ARBA00039101"/>
    </source>
</evidence>
<feature type="binding site" evidence="9">
    <location>
        <position position="165"/>
    </location>
    <ligand>
        <name>FAD</name>
        <dbReference type="ChEBI" id="CHEBI:57692"/>
    </ligand>
</feature>
<name>A0A9Q9IAN4_9ACTN</name>
<dbReference type="GO" id="GO:0005737">
    <property type="term" value="C:cytoplasm"/>
    <property type="evidence" value="ECO:0007669"/>
    <property type="project" value="TreeGrafter"/>
</dbReference>
<evidence type="ECO:0000259" key="10">
    <source>
        <dbReference type="Pfam" id="PF01266"/>
    </source>
</evidence>
<dbReference type="Pfam" id="PF01266">
    <property type="entry name" value="DAO"/>
    <property type="match status" value="1"/>
</dbReference>
<dbReference type="SUPFAM" id="SSF54373">
    <property type="entry name" value="FAD-linked reductases, C-terminal domain"/>
    <property type="match status" value="1"/>
</dbReference>
<dbReference type="EMBL" id="CP073767">
    <property type="protein sequence ID" value="UWZ50808.1"/>
    <property type="molecule type" value="Genomic_DNA"/>
</dbReference>
<keyword evidence="5" id="KW-0560">Oxidoreductase</keyword>
<gene>
    <name evidence="11" type="ORF">Daura_28785</name>
</gene>
<evidence type="ECO:0000256" key="9">
    <source>
        <dbReference type="PIRSR" id="PIRSR000189-1"/>
    </source>
</evidence>
<evidence type="ECO:0000256" key="3">
    <source>
        <dbReference type="ARBA" id="ARBA00022630"/>
    </source>
</evidence>
<dbReference type="Proteomes" id="UP001058003">
    <property type="component" value="Chromosome"/>
</dbReference>
<evidence type="ECO:0000256" key="4">
    <source>
        <dbReference type="ARBA" id="ARBA00022827"/>
    </source>
</evidence>
<evidence type="ECO:0000313" key="11">
    <source>
        <dbReference type="EMBL" id="UWZ50808.1"/>
    </source>
</evidence>
<sequence>MAQGIDVLVLGAGVAGLTTAVCLAEAGCRVRVRTGEAPRDTTSAVAGAIIGGPLFADPVEAAAKWQPLDTNLAWHRTGLAEFGALAAVPGTGVRTARGRMVSRHGADDQPWMHSLPGYAPCTEQEHAGFPVAFRMSVPLVDMPRYLGYLTDRLLAAGGEVLVTPVGSLDEAAAEAPVVVNCTGVGARTLAGDPAVFPVRGQHVVVENPGLEEFFFERSPGATSTSFLPHGDRLLLGGTADRDAWSRTPDPAQTEQIVRRCAEVEPRIAGARILGVHAGLRATRPRTRLEEERRGDTRVIHNYGHGSVAVAMSWGCARDVQRLVEHAPARPAAVS</sequence>